<keyword evidence="15" id="KW-0411">Iron-sulfur</keyword>
<dbReference type="EMBL" id="JX174181">
    <property type="protein sequence ID" value="AFP72302.1"/>
    <property type="molecule type" value="Genomic_DNA"/>
</dbReference>
<dbReference type="EMBL" id="KX580903">
    <property type="protein sequence ID" value="AOS85666.1"/>
    <property type="molecule type" value="Genomic_DNA"/>
</dbReference>
<dbReference type="Gene3D" id="1.10.1060.10">
    <property type="entry name" value="Alpha-helical ferredoxin"/>
    <property type="match status" value="1"/>
</dbReference>
<dbReference type="GeneID" id="15332068"/>
<dbReference type="PANTHER" id="PTHR11921:SF29">
    <property type="entry name" value="SUCCINATE DEHYDROGENASE [UBIQUINONE] IRON-SULFUR SUBUNIT, MITOCHONDRIAL"/>
    <property type="match status" value="1"/>
</dbReference>
<dbReference type="NCBIfam" id="TIGR00384">
    <property type="entry name" value="dhsB"/>
    <property type="match status" value="1"/>
</dbReference>
<keyword evidence="10" id="KW-0001">2Fe-2S</keyword>
<keyword evidence="7" id="KW-0813">Transport</keyword>
<dbReference type="PROSITE" id="PS00198">
    <property type="entry name" value="4FE4S_FER_1"/>
    <property type="match status" value="1"/>
</dbReference>
<keyword evidence="21" id="KW-0496">Mitochondrion</keyword>
<evidence type="ECO:0000256" key="5">
    <source>
        <dbReference type="ARBA" id="ARBA00009433"/>
    </source>
</evidence>
<evidence type="ECO:0000256" key="15">
    <source>
        <dbReference type="ARBA" id="ARBA00023014"/>
    </source>
</evidence>
<keyword evidence="16" id="KW-0003">3Fe-4S</keyword>
<dbReference type="SUPFAM" id="SSF46548">
    <property type="entry name" value="alpha-helical ferredoxin"/>
    <property type="match status" value="1"/>
</dbReference>
<dbReference type="GO" id="GO:0008177">
    <property type="term" value="F:succinate dehydrogenase (quinone) activity"/>
    <property type="evidence" value="ECO:0007669"/>
    <property type="project" value="UniProtKB-EC"/>
</dbReference>
<dbReference type="PANTHER" id="PTHR11921">
    <property type="entry name" value="SUCCINATE DEHYDROGENASE IRON-SULFUR PROTEIN"/>
    <property type="match status" value="1"/>
</dbReference>
<dbReference type="SMR" id="M4H737"/>
<dbReference type="PROSITE" id="PS51379">
    <property type="entry name" value="4FE4S_FER_2"/>
    <property type="match status" value="1"/>
</dbReference>
<keyword evidence="8" id="KW-0004">4Fe-4S</keyword>
<gene>
    <name evidence="21" type="primary">sdh2</name>
</gene>
<dbReference type="InterPro" id="IPR025192">
    <property type="entry name" value="Succ_DH/fum_Rdtase_N"/>
</dbReference>
<dbReference type="GO" id="GO:0005743">
    <property type="term" value="C:mitochondrial inner membrane"/>
    <property type="evidence" value="ECO:0007669"/>
    <property type="project" value="UniProtKB-SubCell"/>
</dbReference>
<dbReference type="RefSeq" id="YP_007890028.1">
    <property type="nucleotide sequence ID" value="NC_021104.1"/>
</dbReference>
<dbReference type="InterPro" id="IPR017900">
    <property type="entry name" value="4Fe4S_Fe_S_CS"/>
</dbReference>
<comment type="subcellular location">
    <subcellularLocation>
        <location evidence="3">Mitochondrion inner membrane</location>
        <topology evidence="3">Peripheral membrane protein</topology>
        <orientation evidence="3">Matrix side</orientation>
    </subcellularLocation>
</comment>
<dbReference type="GO" id="GO:0046872">
    <property type="term" value="F:metal ion binding"/>
    <property type="evidence" value="ECO:0007669"/>
    <property type="project" value="UniProtKB-KW"/>
</dbReference>
<dbReference type="PROSITE" id="PS00197">
    <property type="entry name" value="2FE2S_FER_1"/>
    <property type="match status" value="1"/>
</dbReference>
<feature type="domain" description="4Fe-4S ferredoxin-type" evidence="20">
    <location>
        <begin position="178"/>
        <end position="208"/>
    </location>
</feature>
<evidence type="ECO:0000256" key="16">
    <source>
        <dbReference type="ARBA" id="ARBA00023291"/>
    </source>
</evidence>
<dbReference type="OMA" id="MVMVRHA"/>
<evidence type="ECO:0000256" key="1">
    <source>
        <dbReference type="ARBA" id="ARBA00001927"/>
    </source>
</evidence>
<reference evidence="23" key="3">
    <citation type="submission" date="2016-07" db="EMBL/GenBank/DDBJ databases">
        <title>genome sequences of Naegleria fowleri mitochondria.</title>
        <authorList>
            <person name="Greninger A.L."/>
            <person name="Jerome K."/>
            <person name="Dixon T."/>
        </authorList>
    </citation>
    <scope>NUCLEOTIDE SEQUENCE</scope>
    <source>
        <strain evidence="23">V419</strain>
    </source>
</reference>
<evidence type="ECO:0000259" key="20">
    <source>
        <dbReference type="PROSITE" id="PS51379"/>
    </source>
</evidence>
<dbReference type="FunFam" id="1.10.1060.10:FF:000001">
    <property type="entry name" value="Succinate dehydrogenase iron-sulfur subunit SdhB"/>
    <property type="match status" value="1"/>
</dbReference>
<evidence type="ECO:0000256" key="9">
    <source>
        <dbReference type="ARBA" id="ARBA00022532"/>
    </source>
</evidence>
<dbReference type="GO" id="GO:0022904">
    <property type="term" value="P:respiratory electron transport chain"/>
    <property type="evidence" value="ECO:0007669"/>
    <property type="project" value="TreeGrafter"/>
</dbReference>
<keyword evidence="11" id="KW-0479">Metal-binding</keyword>
<proteinExistence type="inferred from homology"/>
<keyword evidence="9" id="KW-0816">Tricarboxylic acid cycle</keyword>
<keyword evidence="14" id="KW-0408">Iron</keyword>
<comment type="catalytic activity">
    <reaction evidence="19">
        <text>a quinone + succinate = fumarate + a quinol</text>
        <dbReference type="Rhea" id="RHEA:40523"/>
        <dbReference type="ChEBI" id="CHEBI:24646"/>
        <dbReference type="ChEBI" id="CHEBI:29806"/>
        <dbReference type="ChEBI" id="CHEBI:30031"/>
        <dbReference type="ChEBI" id="CHEBI:132124"/>
        <dbReference type="EC" id="1.3.5.1"/>
    </reaction>
</comment>
<dbReference type="InterPro" id="IPR006058">
    <property type="entry name" value="2Fe2S_fd_BS"/>
</dbReference>
<evidence type="ECO:0000256" key="10">
    <source>
        <dbReference type="ARBA" id="ARBA00022714"/>
    </source>
</evidence>
<dbReference type="AlphaFoldDB" id="M4H737"/>
<geneLocation type="mitochondrion" evidence="21"/>
<comment type="similarity">
    <text evidence="5">Belongs to the succinate dehydrogenase/fumarate reductase iron-sulfur protein family.</text>
</comment>
<comment type="cofactor">
    <cofactor evidence="1">
        <name>[3Fe-4S] cluster</name>
        <dbReference type="ChEBI" id="CHEBI:21137"/>
    </cofactor>
</comment>
<keyword evidence="13" id="KW-0560">Oxidoreductase</keyword>
<dbReference type="InterPro" id="IPR036010">
    <property type="entry name" value="2Fe-2S_ferredoxin-like_sf"/>
</dbReference>
<evidence type="ECO:0000256" key="19">
    <source>
        <dbReference type="ARBA" id="ARBA00049220"/>
    </source>
</evidence>
<evidence type="ECO:0000313" key="22">
    <source>
        <dbReference type="EMBL" id="AOS85620.1"/>
    </source>
</evidence>
<evidence type="ECO:0000256" key="17">
    <source>
        <dbReference type="ARBA" id="ARBA00033304"/>
    </source>
</evidence>
<evidence type="ECO:0000256" key="14">
    <source>
        <dbReference type="ARBA" id="ARBA00023004"/>
    </source>
</evidence>
<dbReference type="InterPro" id="IPR050573">
    <property type="entry name" value="SDH/FRD_Iron-Sulfur"/>
</dbReference>
<accession>M4H737</accession>
<dbReference type="SUPFAM" id="SSF54292">
    <property type="entry name" value="2Fe-2S ferredoxin-like"/>
    <property type="match status" value="1"/>
</dbReference>
<dbReference type="EC" id="1.3.5.1" evidence="6"/>
<sequence length="276" mass="31916">MYFKSLTSLSSVLFSSISNSISQDYLVFRYDPFLNAEPWVQLNSLVNKSPMLLDNLFNIKNEKDESFSFRRSCREGICGSCAMNINGENALACLYVMNEQISILVDKIRIFPLPHMPVIKDIVVCMKHFYLQYKSINPFLLKKNISFFINEFVNTFGTSNNNIIFFLELPKKENLQFDSYLLNGLYECILCACCSTSCPSYWWNKDKYLGPAILLQSYRWLIDSRDDFFFFRLLQLNDVFKIGRCHTILNCVSCCPKGLNPAEAINNIKTLITISI</sequence>
<evidence type="ECO:0000256" key="12">
    <source>
        <dbReference type="ARBA" id="ARBA00022982"/>
    </source>
</evidence>
<dbReference type="InterPro" id="IPR009051">
    <property type="entry name" value="Helical_ferredxn"/>
</dbReference>
<dbReference type="InterPro" id="IPR012675">
    <property type="entry name" value="Beta-grasp_dom_sf"/>
</dbReference>
<protein>
    <recommendedName>
        <fullName evidence="6">succinate dehydrogenase</fullName>
        <ecNumber evidence="6">1.3.5.1</ecNumber>
    </recommendedName>
    <alternativeName>
        <fullName evidence="17">Iron-sulfur subunit of complex II</fullName>
    </alternativeName>
</protein>
<evidence type="ECO:0000256" key="7">
    <source>
        <dbReference type="ARBA" id="ARBA00022448"/>
    </source>
</evidence>
<dbReference type="EMBL" id="KX580902">
    <property type="protein sequence ID" value="AOS85620.1"/>
    <property type="molecule type" value="Genomic_DNA"/>
</dbReference>
<name>M4H737_NAEFO</name>
<dbReference type="Pfam" id="PF13534">
    <property type="entry name" value="Fer4_17"/>
    <property type="match status" value="1"/>
</dbReference>
<keyword evidence="12" id="KW-0249">Electron transport</keyword>
<dbReference type="Pfam" id="PF13085">
    <property type="entry name" value="Fer2_3"/>
    <property type="match status" value="1"/>
</dbReference>
<dbReference type="GO" id="GO:0006099">
    <property type="term" value="P:tricarboxylic acid cycle"/>
    <property type="evidence" value="ECO:0007669"/>
    <property type="project" value="UniProtKB-UniPathway"/>
</dbReference>
<dbReference type="GO" id="GO:0051537">
    <property type="term" value="F:2 iron, 2 sulfur cluster binding"/>
    <property type="evidence" value="ECO:0007669"/>
    <property type="project" value="UniProtKB-KW"/>
</dbReference>
<comment type="cofactor">
    <cofactor evidence="2">
        <name>[4Fe-4S] cluster</name>
        <dbReference type="ChEBI" id="CHEBI:49883"/>
    </cofactor>
</comment>
<evidence type="ECO:0000256" key="18">
    <source>
        <dbReference type="ARBA" id="ARBA00034078"/>
    </source>
</evidence>
<evidence type="ECO:0000256" key="6">
    <source>
        <dbReference type="ARBA" id="ARBA00012792"/>
    </source>
</evidence>
<dbReference type="InterPro" id="IPR017896">
    <property type="entry name" value="4Fe4S_Fe-S-bd"/>
</dbReference>
<reference evidence="21" key="1">
    <citation type="journal article" date="2013" name="J. Eukaryot. Microbiol.">
        <title>The Mitochondrial Genome and a 60-kb Nuclear DNA Segment from Naegleria fowleri, the Causative Agent of Primary Amoebic Meningoencephalitis.</title>
        <authorList>
            <person name="Herman E.K."/>
            <person name="Greninger A.L."/>
            <person name="Visvesvara G.S."/>
            <person name="Marciano-Cabral F."/>
            <person name="Dacks J.B."/>
            <person name="Chiu C.Y."/>
        </authorList>
    </citation>
    <scope>NUCLEOTIDE SEQUENCE</scope>
</reference>
<dbReference type="GO" id="GO:0051538">
    <property type="term" value="F:3 iron, 4 sulfur cluster binding"/>
    <property type="evidence" value="ECO:0007669"/>
    <property type="project" value="UniProtKB-KW"/>
</dbReference>
<evidence type="ECO:0000256" key="8">
    <source>
        <dbReference type="ARBA" id="ARBA00022485"/>
    </source>
</evidence>
<dbReference type="GO" id="GO:0051539">
    <property type="term" value="F:4 iron, 4 sulfur cluster binding"/>
    <property type="evidence" value="ECO:0007669"/>
    <property type="project" value="UniProtKB-KW"/>
</dbReference>
<evidence type="ECO:0000256" key="13">
    <source>
        <dbReference type="ARBA" id="ARBA00023002"/>
    </source>
</evidence>
<dbReference type="UniPathway" id="UPA00223">
    <property type="reaction ID" value="UER01006"/>
</dbReference>
<evidence type="ECO:0000256" key="3">
    <source>
        <dbReference type="ARBA" id="ARBA00004443"/>
    </source>
</evidence>
<evidence type="ECO:0000256" key="11">
    <source>
        <dbReference type="ARBA" id="ARBA00022723"/>
    </source>
</evidence>
<evidence type="ECO:0000313" key="23">
    <source>
        <dbReference type="EMBL" id="AOS85666.1"/>
    </source>
</evidence>
<organism evidence="21">
    <name type="scientific">Naegleria fowleri</name>
    <name type="common">Brain eating amoeba</name>
    <dbReference type="NCBI Taxonomy" id="5763"/>
    <lineage>
        <taxon>Eukaryota</taxon>
        <taxon>Discoba</taxon>
        <taxon>Heterolobosea</taxon>
        <taxon>Tetramitia</taxon>
        <taxon>Eutetramitia</taxon>
        <taxon>Vahlkampfiidae</taxon>
        <taxon>Naegleria</taxon>
    </lineage>
</organism>
<dbReference type="GO" id="GO:0009055">
    <property type="term" value="F:electron transfer activity"/>
    <property type="evidence" value="ECO:0007669"/>
    <property type="project" value="InterPro"/>
</dbReference>
<dbReference type="Gene3D" id="3.10.20.30">
    <property type="match status" value="1"/>
</dbReference>
<dbReference type="InterPro" id="IPR004489">
    <property type="entry name" value="Succ_DH/fum_Rdtase_Fe-S"/>
</dbReference>
<comment type="cofactor">
    <cofactor evidence="18">
        <name>[2Fe-2S] cluster</name>
        <dbReference type="ChEBI" id="CHEBI:190135"/>
    </cofactor>
</comment>
<dbReference type="NCBIfam" id="NF004616">
    <property type="entry name" value="PRK05950.1"/>
    <property type="match status" value="1"/>
</dbReference>
<evidence type="ECO:0000313" key="21">
    <source>
        <dbReference type="EMBL" id="AFP72302.1"/>
    </source>
</evidence>
<evidence type="ECO:0000256" key="4">
    <source>
        <dbReference type="ARBA" id="ARBA00004788"/>
    </source>
</evidence>
<comment type="pathway">
    <text evidence="4">Carbohydrate metabolism; tricarboxylic acid cycle; fumarate from succinate (eukaryal route): step 1/1.</text>
</comment>
<reference evidence="22" key="2">
    <citation type="submission" date="2016-07" db="EMBL/GenBank/DDBJ databases">
        <title>genome sequence of Naegleria fowleri mitochondria.</title>
        <authorList>
            <person name="Greninger A.L."/>
            <person name="Jerome K."/>
            <person name="Dixon T."/>
        </authorList>
    </citation>
    <scope>NUCLEOTIDE SEQUENCE</scope>
    <source>
        <strain evidence="22">V511</strain>
    </source>
</reference>
<evidence type="ECO:0000256" key="2">
    <source>
        <dbReference type="ARBA" id="ARBA00001966"/>
    </source>
</evidence>